<sequence>MAGKRRTQERRTKTKTISISLQDRGQTTQDFAVGIGIFLLAIAFVFSYMPSLLTPFSSSVDSGQTAQADRIVATMVDNLSEDPDRPNHLNGSAFEERYGDADDSTELAAALGLRATSEMPIDRVNVSIEQLNQSETRSDRRIEDLTSGDPYGDESAASAGRIVTIDHPECDPACRLVVRVWNT</sequence>
<feature type="region of interest" description="Disordered" evidence="1">
    <location>
        <begin position="130"/>
        <end position="155"/>
    </location>
</feature>
<keyword evidence="2" id="KW-0472">Membrane</keyword>
<keyword evidence="2" id="KW-0812">Transmembrane</keyword>
<dbReference type="EMBL" id="JAOPKA010000001">
    <property type="protein sequence ID" value="MCU4740087.1"/>
    <property type="molecule type" value="Genomic_DNA"/>
</dbReference>
<accession>A0AAP2YW54</accession>
<reference evidence="3" key="1">
    <citation type="submission" date="2022-09" db="EMBL/GenBank/DDBJ databases">
        <title>Enrichment on poylsaccharides allowed isolation of novel metabolic and taxonomic groups of Haloarchaea.</title>
        <authorList>
            <person name="Sorokin D.Y."/>
            <person name="Elcheninov A.G."/>
            <person name="Khizhniak T.V."/>
            <person name="Kolganova T.V."/>
            <person name="Kublanov I.V."/>
        </authorList>
    </citation>
    <scope>NUCLEOTIDE SEQUENCE</scope>
    <source>
        <strain evidence="3">AArc-xg1-1</strain>
    </source>
</reference>
<evidence type="ECO:0000256" key="2">
    <source>
        <dbReference type="SAM" id="Phobius"/>
    </source>
</evidence>
<evidence type="ECO:0000256" key="1">
    <source>
        <dbReference type="SAM" id="MobiDB-lite"/>
    </source>
</evidence>
<comment type="caution">
    <text evidence="3">The sequence shown here is derived from an EMBL/GenBank/DDBJ whole genome shotgun (WGS) entry which is preliminary data.</text>
</comment>
<gene>
    <name evidence="3" type="ORF">OB960_01555</name>
</gene>
<feature type="transmembrane region" description="Helical" evidence="2">
    <location>
        <begin position="31"/>
        <end position="49"/>
    </location>
</feature>
<evidence type="ECO:0000313" key="3">
    <source>
        <dbReference type="EMBL" id="MCU4740087.1"/>
    </source>
</evidence>
<evidence type="ECO:0000313" key="4">
    <source>
        <dbReference type="Proteomes" id="UP001321018"/>
    </source>
</evidence>
<dbReference type="InterPro" id="IPR056613">
    <property type="entry name" value="DUF7287"/>
</dbReference>
<dbReference type="Pfam" id="PF23958">
    <property type="entry name" value="DUF7287"/>
    <property type="match status" value="1"/>
</dbReference>
<dbReference type="Proteomes" id="UP001321018">
    <property type="component" value="Unassembled WGS sequence"/>
</dbReference>
<protein>
    <submittedName>
        <fullName evidence="3">Uncharacterized protein</fullName>
    </submittedName>
</protein>
<keyword evidence="2" id="KW-1133">Transmembrane helix</keyword>
<proteinExistence type="predicted"/>
<organism evidence="3 4">
    <name type="scientific">Natronoglomus mannanivorans</name>
    <dbReference type="NCBI Taxonomy" id="2979990"/>
    <lineage>
        <taxon>Archaea</taxon>
        <taxon>Methanobacteriati</taxon>
        <taxon>Methanobacteriota</taxon>
        <taxon>Stenosarchaea group</taxon>
        <taxon>Halobacteria</taxon>
        <taxon>Halobacteriales</taxon>
        <taxon>Natrialbaceae</taxon>
        <taxon>Natronoglomus</taxon>
    </lineage>
</organism>
<name>A0AAP2YW54_9EURY</name>
<dbReference type="RefSeq" id="WP_338001940.1">
    <property type="nucleotide sequence ID" value="NZ_JAOPKA010000001.1"/>
</dbReference>
<dbReference type="AlphaFoldDB" id="A0AAP2YW54"/>